<feature type="signal peptide" evidence="1">
    <location>
        <begin position="1"/>
        <end position="26"/>
    </location>
</feature>
<keyword evidence="3" id="KW-1185">Reference proteome</keyword>
<comment type="caution">
    <text evidence="2">The sequence shown here is derived from an EMBL/GenBank/DDBJ whole genome shotgun (WGS) entry which is preliminary data.</text>
</comment>
<evidence type="ECO:0008006" key="4">
    <source>
        <dbReference type="Google" id="ProtNLM"/>
    </source>
</evidence>
<reference evidence="2" key="1">
    <citation type="submission" date="2022-05" db="EMBL/GenBank/DDBJ databases">
        <authorList>
            <person name="Pankratov T."/>
        </authorList>
    </citation>
    <scope>NUCLEOTIDE SEQUENCE</scope>
    <source>
        <strain evidence="2">BP6-180914</strain>
    </source>
</reference>
<dbReference type="AlphaFoldDB" id="A0AA41YT22"/>
<dbReference type="Proteomes" id="UP001165667">
    <property type="component" value="Unassembled WGS sequence"/>
</dbReference>
<proteinExistence type="predicted"/>
<evidence type="ECO:0000313" key="2">
    <source>
        <dbReference type="EMBL" id="MCW6506502.1"/>
    </source>
</evidence>
<dbReference type="RefSeq" id="WP_282582864.1">
    <property type="nucleotide sequence ID" value="NZ_JAMOIM010000001.1"/>
</dbReference>
<protein>
    <recommendedName>
        <fullName evidence="4">VrrB protein</fullName>
    </recommendedName>
</protein>
<sequence>MRRWKAWIAGALAFVGLAAVQGEAQARPMTPPQLAPLHATQTEPSAAATEPTCYWHRGYRYGWHRHYGWRRHYGFHRRYGWRRPYGFYRHRSYRPVHYGWYRPWRYHRPYYGWHRHYGWRRW</sequence>
<dbReference type="EMBL" id="JAMOIM010000001">
    <property type="protein sequence ID" value="MCW6506502.1"/>
    <property type="molecule type" value="Genomic_DNA"/>
</dbReference>
<gene>
    <name evidence="2" type="ORF">M8523_00520</name>
</gene>
<name>A0AA41YT22_9HYPH</name>
<evidence type="ECO:0000256" key="1">
    <source>
        <dbReference type="SAM" id="SignalP"/>
    </source>
</evidence>
<evidence type="ECO:0000313" key="3">
    <source>
        <dbReference type="Proteomes" id="UP001165667"/>
    </source>
</evidence>
<feature type="chain" id="PRO_5041310819" description="VrrB protein" evidence="1">
    <location>
        <begin position="27"/>
        <end position="122"/>
    </location>
</feature>
<keyword evidence="1" id="KW-0732">Signal</keyword>
<accession>A0AA41YT22</accession>
<organism evidence="2 3">
    <name type="scientific">Lichenifustis flavocetrariae</name>
    <dbReference type="NCBI Taxonomy" id="2949735"/>
    <lineage>
        <taxon>Bacteria</taxon>
        <taxon>Pseudomonadati</taxon>
        <taxon>Pseudomonadota</taxon>
        <taxon>Alphaproteobacteria</taxon>
        <taxon>Hyphomicrobiales</taxon>
        <taxon>Lichenihabitantaceae</taxon>
        <taxon>Lichenifustis</taxon>
    </lineage>
</organism>